<feature type="non-terminal residue" evidence="1">
    <location>
        <position position="1"/>
    </location>
</feature>
<feature type="non-terminal residue" evidence="1">
    <location>
        <position position="23"/>
    </location>
</feature>
<dbReference type="AlphaFoldDB" id="A0A383DGS5"/>
<reference evidence="1" key="1">
    <citation type="submission" date="2018-05" db="EMBL/GenBank/DDBJ databases">
        <authorList>
            <person name="Lanie J.A."/>
            <person name="Ng W.-L."/>
            <person name="Kazmierczak K.M."/>
            <person name="Andrzejewski T.M."/>
            <person name="Davidsen T.M."/>
            <person name="Wayne K.J."/>
            <person name="Tettelin H."/>
            <person name="Glass J.I."/>
            <person name="Rusch D."/>
            <person name="Podicherti R."/>
            <person name="Tsui H.-C.T."/>
            <person name="Winkler M.E."/>
        </authorList>
    </citation>
    <scope>NUCLEOTIDE SEQUENCE</scope>
</reference>
<sequence length="23" mass="2746">SLILVIFYSNISFLHIKFTYVLD</sequence>
<organism evidence="1">
    <name type="scientific">marine metagenome</name>
    <dbReference type="NCBI Taxonomy" id="408172"/>
    <lineage>
        <taxon>unclassified sequences</taxon>
        <taxon>metagenomes</taxon>
        <taxon>ecological metagenomes</taxon>
    </lineage>
</organism>
<name>A0A383DGS5_9ZZZZ</name>
<proteinExistence type="predicted"/>
<gene>
    <name evidence="1" type="ORF">METZ01_LOCUS496367</name>
</gene>
<accession>A0A383DGS5</accession>
<protein>
    <submittedName>
        <fullName evidence="1">Uncharacterized protein</fullName>
    </submittedName>
</protein>
<evidence type="ECO:0000313" key="1">
    <source>
        <dbReference type="EMBL" id="SVE43513.1"/>
    </source>
</evidence>
<dbReference type="EMBL" id="UINC01217073">
    <property type="protein sequence ID" value="SVE43513.1"/>
    <property type="molecule type" value="Genomic_DNA"/>
</dbReference>